<dbReference type="SMART" id="SM00448">
    <property type="entry name" value="REC"/>
    <property type="match status" value="1"/>
</dbReference>
<evidence type="ECO:0000259" key="5">
    <source>
        <dbReference type="PROSITE" id="PS50887"/>
    </source>
</evidence>
<organism evidence="6 7">
    <name type="scientific">Larsenimonas suaedae</name>
    <dbReference type="NCBI Taxonomy" id="1851019"/>
    <lineage>
        <taxon>Bacteria</taxon>
        <taxon>Pseudomonadati</taxon>
        <taxon>Pseudomonadota</taxon>
        <taxon>Gammaproteobacteria</taxon>
        <taxon>Oceanospirillales</taxon>
        <taxon>Halomonadaceae</taxon>
        <taxon>Larsenimonas</taxon>
    </lineage>
</organism>
<feature type="domain" description="GGDEF" evidence="5">
    <location>
        <begin position="406"/>
        <end position="538"/>
    </location>
</feature>
<feature type="modified residue" description="4-aspartylphosphate" evidence="3">
    <location>
        <position position="299"/>
    </location>
</feature>
<dbReference type="PROSITE" id="PS50887">
    <property type="entry name" value="GGDEF"/>
    <property type="match status" value="1"/>
</dbReference>
<proteinExistence type="predicted"/>
<protein>
    <recommendedName>
        <fullName evidence="1">diguanylate cyclase</fullName>
        <ecNumber evidence="1">2.7.7.65</ecNumber>
    </recommendedName>
</protein>
<dbReference type="SUPFAM" id="SSF55073">
    <property type="entry name" value="Nucleotide cyclase"/>
    <property type="match status" value="1"/>
</dbReference>
<dbReference type="InterPro" id="IPR000160">
    <property type="entry name" value="GGDEF_dom"/>
</dbReference>
<feature type="modified residue" description="4-aspartylphosphate" evidence="3">
    <location>
        <position position="180"/>
    </location>
</feature>
<dbReference type="CDD" id="cd01949">
    <property type="entry name" value="GGDEF"/>
    <property type="match status" value="1"/>
</dbReference>
<keyword evidence="7" id="KW-1185">Reference proteome</keyword>
<comment type="caution">
    <text evidence="6">The sequence shown here is derived from an EMBL/GenBank/DDBJ whole genome shotgun (WGS) entry which is preliminary data.</text>
</comment>
<dbReference type="PANTHER" id="PTHR45138">
    <property type="entry name" value="REGULATORY COMPONENTS OF SENSORY TRANSDUCTION SYSTEM"/>
    <property type="match status" value="1"/>
</dbReference>
<feature type="domain" description="Response regulatory" evidence="4">
    <location>
        <begin position="133"/>
        <end position="241"/>
    </location>
</feature>
<evidence type="ECO:0000259" key="4">
    <source>
        <dbReference type="PROSITE" id="PS50110"/>
    </source>
</evidence>
<dbReference type="Proteomes" id="UP001269375">
    <property type="component" value="Unassembled WGS sequence"/>
</dbReference>
<dbReference type="Pfam" id="PF00072">
    <property type="entry name" value="Response_reg"/>
    <property type="match status" value="1"/>
</dbReference>
<evidence type="ECO:0000313" key="6">
    <source>
        <dbReference type="EMBL" id="MDR5895119.1"/>
    </source>
</evidence>
<dbReference type="SUPFAM" id="SSF47226">
    <property type="entry name" value="Histidine-containing phosphotransfer domain, HPT domain"/>
    <property type="match status" value="1"/>
</dbReference>
<evidence type="ECO:0000256" key="3">
    <source>
        <dbReference type="PROSITE-ProRule" id="PRU00169"/>
    </source>
</evidence>
<dbReference type="InterPro" id="IPR001789">
    <property type="entry name" value="Sig_transdc_resp-reg_receiver"/>
</dbReference>
<dbReference type="GO" id="GO:0052621">
    <property type="term" value="F:diguanylate cyclase activity"/>
    <property type="evidence" value="ECO:0007669"/>
    <property type="project" value="UniProtKB-EC"/>
</dbReference>
<name>A0ABU1GT15_9GAMM</name>
<gene>
    <name evidence="6" type="ORF">QC825_03375</name>
</gene>
<dbReference type="EMBL" id="JARWAO010000001">
    <property type="protein sequence ID" value="MDR5895119.1"/>
    <property type="molecule type" value="Genomic_DNA"/>
</dbReference>
<dbReference type="NCBIfam" id="TIGR00254">
    <property type="entry name" value="GGDEF"/>
    <property type="match status" value="1"/>
</dbReference>
<accession>A0ABU1GT15</accession>
<reference evidence="6 7" key="1">
    <citation type="submission" date="2023-04" db="EMBL/GenBank/DDBJ databases">
        <title>A long-awaited taxogenomic arrangement of the family Halomonadaceae.</title>
        <authorList>
            <person name="De La Haba R."/>
            <person name="Chuvochina M."/>
            <person name="Wittouck S."/>
            <person name="Arahal D.R."/>
            <person name="Sanchez-Porro C."/>
            <person name="Hugenholtz P."/>
            <person name="Ventosa A."/>
        </authorList>
    </citation>
    <scope>NUCLEOTIDE SEQUENCE [LARGE SCALE GENOMIC DNA]</scope>
    <source>
        <strain evidence="6 7">DSM 22428</strain>
    </source>
</reference>
<dbReference type="Gene3D" id="3.40.50.2300">
    <property type="match status" value="2"/>
</dbReference>
<dbReference type="InterPro" id="IPR036641">
    <property type="entry name" value="HPT_dom_sf"/>
</dbReference>
<sequence>MSTPEEVQEQLAALRANYQIRLNSDLADLHQTALELSESLYDHVRLKTLRDGLHRISGSAGSFGCASIGLRCRDYEQRTQMWLDSSATPEAARMLELCQGLSVLKNELEQMIKGGGEASAADVDVPALDSPVRISLVGNESSEHRGIADALEGFGYAVTLDSNPKALAQGGARPDVVIADYQSLDPELSALFEPKGAPALILLDRTDSFDRRLEAVRHHAKGYFVYPIDIPRLEARIRRLASRHTQDPYRVVIVDDDAELSEHFRLVLEGAGIDSRVVNEPSHIVAALRDHLPDILIVDINMPGCSGPELAQVLRLDDDWLKVPIIYLSAETDQDRRALAMRQAGDDFLAKPIGDSELVNAIKVRAQRSRQLSEALERDGLTGLMKHAALKEQLEIEVSRAQRMDAPASVVMIDIDRFKSINDTYGHATGDYVIRLLANLLRRRLRKLDTVGRYGGEEFVAILPNCSLKDAERIFNEIRLNFSQLDCVAGKESFRVSFSAGIAPIGPSSHGAQVLEAADQAMYEAKTGGRNQVRVAVSAD</sequence>
<dbReference type="PROSITE" id="PS50110">
    <property type="entry name" value="RESPONSE_REGULATORY"/>
    <property type="match status" value="2"/>
</dbReference>
<dbReference type="PANTHER" id="PTHR45138:SF9">
    <property type="entry name" value="DIGUANYLATE CYCLASE DGCM-RELATED"/>
    <property type="match status" value="1"/>
</dbReference>
<dbReference type="CDD" id="cd00156">
    <property type="entry name" value="REC"/>
    <property type="match status" value="1"/>
</dbReference>
<dbReference type="EC" id="2.7.7.65" evidence="1"/>
<keyword evidence="6" id="KW-0548">Nucleotidyltransferase</keyword>
<dbReference type="RefSeq" id="WP_251592115.1">
    <property type="nucleotide sequence ID" value="NZ_JAMLJI010000002.1"/>
</dbReference>
<dbReference type="InterPro" id="IPR043128">
    <property type="entry name" value="Rev_trsase/Diguanyl_cyclase"/>
</dbReference>
<feature type="domain" description="Response regulatory" evidence="4">
    <location>
        <begin position="250"/>
        <end position="366"/>
    </location>
</feature>
<evidence type="ECO:0000256" key="1">
    <source>
        <dbReference type="ARBA" id="ARBA00012528"/>
    </source>
</evidence>
<dbReference type="Pfam" id="PF00990">
    <property type="entry name" value="GGDEF"/>
    <property type="match status" value="1"/>
</dbReference>
<dbReference type="Gene3D" id="3.30.70.270">
    <property type="match status" value="1"/>
</dbReference>
<keyword evidence="6" id="KW-0808">Transferase</keyword>
<dbReference type="SUPFAM" id="SSF52172">
    <property type="entry name" value="CheY-like"/>
    <property type="match status" value="2"/>
</dbReference>
<keyword evidence="3" id="KW-0597">Phosphoprotein</keyword>
<dbReference type="InterPro" id="IPR029787">
    <property type="entry name" value="Nucleotide_cyclase"/>
</dbReference>
<dbReference type="Gene3D" id="1.20.120.160">
    <property type="entry name" value="HPT domain"/>
    <property type="match status" value="1"/>
</dbReference>
<dbReference type="InterPro" id="IPR011006">
    <property type="entry name" value="CheY-like_superfamily"/>
</dbReference>
<evidence type="ECO:0000313" key="7">
    <source>
        <dbReference type="Proteomes" id="UP001269375"/>
    </source>
</evidence>
<comment type="catalytic activity">
    <reaction evidence="2">
        <text>2 GTP = 3',3'-c-di-GMP + 2 diphosphate</text>
        <dbReference type="Rhea" id="RHEA:24898"/>
        <dbReference type="ChEBI" id="CHEBI:33019"/>
        <dbReference type="ChEBI" id="CHEBI:37565"/>
        <dbReference type="ChEBI" id="CHEBI:58805"/>
        <dbReference type="EC" id="2.7.7.65"/>
    </reaction>
</comment>
<evidence type="ECO:0000256" key="2">
    <source>
        <dbReference type="ARBA" id="ARBA00034247"/>
    </source>
</evidence>
<dbReference type="InterPro" id="IPR050469">
    <property type="entry name" value="Diguanylate_Cyclase"/>
</dbReference>
<dbReference type="SMART" id="SM00267">
    <property type="entry name" value="GGDEF"/>
    <property type="match status" value="1"/>
</dbReference>